<evidence type="ECO:0000313" key="2">
    <source>
        <dbReference type="EMBL" id="KAF3806965.1"/>
    </source>
</evidence>
<sequence>MSESSTPSPVNSILDVIGRTPCVRLRKVVPEGCADVYVKLEYLNPTGSYKDRMARAIVEEAERRGDLKSGMTVVEATGGSTGSSLAFVCTLKGYGFRAVCSNAFAAEKLRTMAAFGADVDIVHSPTGKITPDLFPKMVERAKTLVEEDKNYYAANQFRNADGIVGYKSLGQELLAQFPQGIDAFCGATGGAGMIMGTATVLKASDPKTRVVVLEPESSPVITKGHGGTHGVEGISPGFFPPLLDKSLYDEARGISEEEAREMCRRLAKEEGLLTGTSTGLNLIAAIQLAKELGPGKTVVTVACDTGLKYMSGALYE</sequence>
<reference evidence="2" key="2">
    <citation type="submission" date="2020-03" db="EMBL/GenBank/DDBJ databases">
        <authorList>
            <person name="Fu F.-F."/>
            <person name="Chen J."/>
        </authorList>
    </citation>
    <scope>NUCLEOTIDE SEQUENCE</scope>
    <source>
        <strain evidence="2">Lc1</strain>
    </source>
</reference>
<dbReference type="PANTHER" id="PTHR10314">
    <property type="entry name" value="CYSTATHIONINE BETA-SYNTHASE"/>
    <property type="match status" value="1"/>
</dbReference>
<dbReference type="InterPro" id="IPR036052">
    <property type="entry name" value="TrpB-like_PALP_sf"/>
</dbReference>
<evidence type="ECO:0000259" key="1">
    <source>
        <dbReference type="Pfam" id="PF00291"/>
    </source>
</evidence>
<organism evidence="2 3">
    <name type="scientific">Colletotrichum gloeosporioides</name>
    <name type="common">Anthracnose fungus</name>
    <name type="synonym">Glomerella cingulata</name>
    <dbReference type="NCBI Taxonomy" id="474922"/>
    <lineage>
        <taxon>Eukaryota</taxon>
        <taxon>Fungi</taxon>
        <taxon>Dikarya</taxon>
        <taxon>Ascomycota</taxon>
        <taxon>Pezizomycotina</taxon>
        <taxon>Sordariomycetes</taxon>
        <taxon>Hypocreomycetidae</taxon>
        <taxon>Glomerellales</taxon>
        <taxon>Glomerellaceae</taxon>
        <taxon>Colletotrichum</taxon>
        <taxon>Colletotrichum gloeosporioides species complex</taxon>
    </lineage>
</organism>
<keyword evidence="3" id="KW-1185">Reference proteome</keyword>
<dbReference type="InterPro" id="IPR001926">
    <property type="entry name" value="TrpB-like_PALP"/>
</dbReference>
<dbReference type="SUPFAM" id="SSF53686">
    <property type="entry name" value="Tryptophan synthase beta subunit-like PLP-dependent enzymes"/>
    <property type="match status" value="1"/>
</dbReference>
<dbReference type="RefSeq" id="XP_045266124.1">
    <property type="nucleotide sequence ID" value="XM_045407203.1"/>
</dbReference>
<protein>
    <submittedName>
        <fullName evidence="2">Cysteine synthase</fullName>
    </submittedName>
</protein>
<dbReference type="GeneID" id="69014362"/>
<dbReference type="Proteomes" id="UP000613401">
    <property type="component" value="Unassembled WGS sequence"/>
</dbReference>
<dbReference type="Gene3D" id="3.40.50.1100">
    <property type="match status" value="2"/>
</dbReference>
<name>A0A8H4CN45_COLGL</name>
<evidence type="ECO:0000313" key="3">
    <source>
        <dbReference type="Proteomes" id="UP000613401"/>
    </source>
</evidence>
<reference evidence="2" key="1">
    <citation type="journal article" date="2020" name="Phytopathology">
        <title>Genome sequence and comparative analysis of Colletotrichum gloeosporioides isolated from Liriodendron leaves.</title>
        <authorList>
            <person name="Fu F.F."/>
            <person name="Hao Z."/>
            <person name="Wang P."/>
            <person name="Lu Y."/>
            <person name="Xue L.J."/>
            <person name="Wei G."/>
            <person name="Tian Y."/>
            <person name="Baishi H."/>
            <person name="Xu H."/>
            <person name="Shi J."/>
            <person name="Cheng T."/>
            <person name="Wang G."/>
            <person name="Yi Y."/>
            <person name="Chen J."/>
        </authorList>
    </citation>
    <scope>NUCLEOTIDE SEQUENCE</scope>
    <source>
        <strain evidence="2">Lc1</strain>
    </source>
</reference>
<accession>A0A8H4CN45</accession>
<dbReference type="Pfam" id="PF00291">
    <property type="entry name" value="PALP"/>
    <property type="match status" value="1"/>
</dbReference>
<dbReference type="AlphaFoldDB" id="A0A8H4CN45"/>
<comment type="caution">
    <text evidence="2">The sequence shown here is derived from an EMBL/GenBank/DDBJ whole genome shotgun (WGS) entry which is preliminary data.</text>
</comment>
<proteinExistence type="predicted"/>
<feature type="domain" description="Tryptophan synthase beta chain-like PALP" evidence="1">
    <location>
        <begin position="14"/>
        <end position="304"/>
    </location>
</feature>
<dbReference type="EMBL" id="WVTB01000032">
    <property type="protein sequence ID" value="KAF3806965.1"/>
    <property type="molecule type" value="Genomic_DNA"/>
</dbReference>
<dbReference type="CDD" id="cd01561">
    <property type="entry name" value="CBS_like"/>
    <property type="match status" value="1"/>
</dbReference>
<dbReference type="InterPro" id="IPR050214">
    <property type="entry name" value="Cys_Synth/Cystath_Beta-Synth"/>
</dbReference>
<gene>
    <name evidence="2" type="ORF">GCG54_00007217</name>
</gene>